<protein>
    <submittedName>
        <fullName evidence="1">Phage portal protein</fullName>
    </submittedName>
</protein>
<sequence>MSDADLVQHLGEKMTEDTSQQARLDAYYDGALRLEAMGLALPPEMRKLTTVVNWPRLVVDSLEERLDVEGFRLGGAVTADEELWGWWQANNLDEESGLAHLEALVQGRAYIAVGAPENAGAAPVITVESARSMYAQIDPRTRRVTRALRLYDTRDGQAHAATLYLPQRTGHFRLDCGRWRSNPDLPTDEHNLGVVPVVPITNRSRLSDRRGRSEMADVIPITDAACRSLTNLQGAQELLAVPQNIFFGVEKDDFVDQNGKALTTWEAYLGRMKALANQDAKAVQLPGADLRNFTEVINHYARIVGALSGLPPHFLGFTSDNPASADAIRSSEARLVKRAERRARMFGEAWEQAMRLAMRIVGRDEQGANRLETVWRDPSTPTYAARADAVTKLFQAGLLPQEAAWEQLGFSPEYRRHLRSLGAVDPAVRYLELIQEAGQRPTEVAP</sequence>
<dbReference type="RefSeq" id="WP_017619399.1">
    <property type="nucleotide sequence ID" value="NZ_ANBG01000240.1"/>
</dbReference>
<dbReference type="AlphaFoldDB" id="A0A223RZX8"/>
<evidence type="ECO:0000313" key="1">
    <source>
        <dbReference type="EMBL" id="ASU81414.1"/>
    </source>
</evidence>
<organism evidence="1 2">
    <name type="scientific">Nocardiopsis gilva YIM 90087</name>
    <dbReference type="NCBI Taxonomy" id="1235441"/>
    <lineage>
        <taxon>Bacteria</taxon>
        <taxon>Bacillati</taxon>
        <taxon>Actinomycetota</taxon>
        <taxon>Actinomycetes</taxon>
        <taxon>Streptosporangiales</taxon>
        <taxon>Nocardiopsidaceae</taxon>
        <taxon>Nocardiopsis</taxon>
    </lineage>
</organism>
<evidence type="ECO:0000313" key="2">
    <source>
        <dbReference type="Proteomes" id="UP000215005"/>
    </source>
</evidence>
<dbReference type="Pfam" id="PF05133">
    <property type="entry name" value="SPP1_portal"/>
    <property type="match status" value="1"/>
</dbReference>
<accession>A0A223RZX8</accession>
<keyword evidence="2" id="KW-1185">Reference proteome</keyword>
<dbReference type="InterPro" id="IPR021145">
    <property type="entry name" value="Portal_protein_SPP1_Gp6-like"/>
</dbReference>
<proteinExistence type="predicted"/>
<gene>
    <name evidence="1" type="ORF">CDO52_00225</name>
</gene>
<dbReference type="KEGG" id="ngv:CDO52_00225"/>
<dbReference type="EMBL" id="CP022753">
    <property type="protein sequence ID" value="ASU81414.1"/>
    <property type="molecule type" value="Genomic_DNA"/>
</dbReference>
<dbReference type="Proteomes" id="UP000215005">
    <property type="component" value="Chromosome"/>
</dbReference>
<reference evidence="1 2" key="1">
    <citation type="submission" date="2017-08" db="EMBL/GenBank/DDBJ databases">
        <title>The complete genome sequence of Nocardiopsis gilva YIM 90087.</title>
        <authorList>
            <person name="Yin M."/>
            <person name="Tang S."/>
        </authorList>
    </citation>
    <scope>NUCLEOTIDE SEQUENCE [LARGE SCALE GENOMIC DNA]</scope>
    <source>
        <strain evidence="1 2">YIM 90087</strain>
    </source>
</reference>
<name>A0A223RZX8_9ACTN</name>